<dbReference type="SUPFAM" id="SSF48452">
    <property type="entry name" value="TPR-like"/>
    <property type="match status" value="1"/>
</dbReference>
<dbReference type="Gene3D" id="1.25.40.10">
    <property type="entry name" value="Tetratricopeptide repeat domain"/>
    <property type="match status" value="2"/>
</dbReference>
<keyword evidence="2 3" id="KW-0802">TPR repeat</keyword>
<dbReference type="InterPro" id="IPR011990">
    <property type="entry name" value="TPR-like_helical_dom_sf"/>
</dbReference>
<dbReference type="RefSeq" id="WP_206254079.1">
    <property type="nucleotide sequence ID" value="NZ_CP071060.1"/>
</dbReference>
<dbReference type="Proteomes" id="UP000663570">
    <property type="component" value="Chromosome"/>
</dbReference>
<dbReference type="Pfam" id="PF20043">
    <property type="entry name" value="DUF6445"/>
    <property type="match status" value="1"/>
</dbReference>
<dbReference type="InterPro" id="IPR045617">
    <property type="entry name" value="DUF6445"/>
</dbReference>
<keyword evidence="1" id="KW-0677">Repeat</keyword>
<reference evidence="4 5" key="1">
    <citation type="submission" date="2021-02" db="EMBL/GenBank/DDBJ databases">
        <title>Niveibacterium changnyeongensis HC41.</title>
        <authorList>
            <person name="Kang M."/>
        </authorList>
    </citation>
    <scope>NUCLEOTIDE SEQUENCE [LARGE SCALE GENOMIC DNA]</scope>
    <source>
        <strain evidence="4 5">HC41</strain>
    </source>
</reference>
<feature type="repeat" description="TPR" evidence="3">
    <location>
        <begin position="76"/>
        <end position="109"/>
    </location>
</feature>
<organism evidence="4 5">
    <name type="scientific">Niveibacterium microcysteis</name>
    <dbReference type="NCBI Taxonomy" id="2811415"/>
    <lineage>
        <taxon>Bacteria</taxon>
        <taxon>Pseudomonadati</taxon>
        <taxon>Pseudomonadota</taxon>
        <taxon>Betaproteobacteria</taxon>
        <taxon>Rhodocyclales</taxon>
        <taxon>Rhodocyclaceae</taxon>
        <taxon>Niveibacterium</taxon>
    </lineage>
</organism>
<proteinExistence type="predicted"/>
<feature type="repeat" description="TPR" evidence="3">
    <location>
        <begin position="144"/>
        <end position="177"/>
    </location>
</feature>
<keyword evidence="5" id="KW-1185">Reference proteome</keyword>
<protein>
    <submittedName>
        <fullName evidence="4">Tetratricopeptide repeat protein</fullName>
    </submittedName>
</protein>
<accession>A0ABX7M3P9</accession>
<evidence type="ECO:0000256" key="1">
    <source>
        <dbReference type="ARBA" id="ARBA00022737"/>
    </source>
</evidence>
<dbReference type="EMBL" id="CP071060">
    <property type="protein sequence ID" value="QSI76380.1"/>
    <property type="molecule type" value="Genomic_DNA"/>
</dbReference>
<evidence type="ECO:0000256" key="2">
    <source>
        <dbReference type="ARBA" id="ARBA00022803"/>
    </source>
</evidence>
<dbReference type="PANTHER" id="PTHR45586">
    <property type="entry name" value="TPR REPEAT-CONTAINING PROTEIN PA4667"/>
    <property type="match status" value="1"/>
</dbReference>
<dbReference type="PANTHER" id="PTHR45586:SF1">
    <property type="entry name" value="LIPOPOLYSACCHARIDE ASSEMBLY PROTEIN B"/>
    <property type="match status" value="1"/>
</dbReference>
<evidence type="ECO:0000313" key="4">
    <source>
        <dbReference type="EMBL" id="QSI76380.1"/>
    </source>
</evidence>
<name>A0ABX7M3P9_9RHOO</name>
<evidence type="ECO:0000256" key="3">
    <source>
        <dbReference type="PROSITE-ProRule" id="PRU00339"/>
    </source>
</evidence>
<dbReference type="InterPro" id="IPR019734">
    <property type="entry name" value="TPR_rpt"/>
</dbReference>
<dbReference type="Pfam" id="PF13432">
    <property type="entry name" value="TPR_16"/>
    <property type="match status" value="3"/>
</dbReference>
<dbReference type="Gene3D" id="2.60.120.620">
    <property type="entry name" value="q2cbj1_9rhob like domain"/>
    <property type="match status" value="1"/>
</dbReference>
<sequence length="432" mass="48270">MKARQPDPNLFLAQGMALHQRGRLPEAVQAYQAALRAAPNLHAASKYQGLALFQMGLREPGLAMMRRAAEQLPDDASAFFNLGQALCEIGRDREGLAAFVRAAEIDPTETDTRRRIAQLAERQGDRALAITHLRAVAEQQPDAADVWDALSQLCYFEGQLESAVDAHRRAVALNPKILDQRRIGYADPDPALAPRTIQLQPDAARHPSMAKPEALAAFAEATGLAIVEDVLKHPLGYREHALEQDFQPIVYAGQNFPGLQTKGTDPQDIMAVVASALGRRVKWISPDTGAYRVSYAGSTARTDIHVDNEDGDNWDRFAAVLYLNLPGQEQGGTMFWRHRDTGWERRLPDEEVRAAGFRSFKAFQERWLPNQASRPFNEIADGRDAWEPIVELPMRNNRLVLYRGHFFHSLSNVFGSTLQDGRLVQLFFFEPA</sequence>
<evidence type="ECO:0000313" key="5">
    <source>
        <dbReference type="Proteomes" id="UP000663570"/>
    </source>
</evidence>
<dbReference type="SMART" id="SM00028">
    <property type="entry name" value="TPR"/>
    <property type="match status" value="5"/>
</dbReference>
<dbReference type="InterPro" id="IPR051012">
    <property type="entry name" value="CellSynth/LPSAsmb/PSIAsmb"/>
</dbReference>
<feature type="repeat" description="TPR" evidence="3">
    <location>
        <begin position="8"/>
        <end position="41"/>
    </location>
</feature>
<gene>
    <name evidence="4" type="ORF">JY500_18235</name>
</gene>
<dbReference type="PROSITE" id="PS50005">
    <property type="entry name" value="TPR"/>
    <property type="match status" value="3"/>
</dbReference>